<dbReference type="SMART" id="SM00180">
    <property type="entry name" value="EGF_Lam"/>
    <property type="match status" value="3"/>
</dbReference>
<dbReference type="Gene3D" id="2.10.25.10">
    <property type="entry name" value="Laminin"/>
    <property type="match status" value="3"/>
</dbReference>
<dbReference type="FunFam" id="2.60.120.260:FF:000005">
    <property type="entry name" value="Netrin G1"/>
    <property type="match status" value="1"/>
</dbReference>
<keyword evidence="3 6" id="KW-1015">Disulfide bond</keyword>
<evidence type="ECO:0000259" key="7">
    <source>
        <dbReference type="PROSITE" id="PS50027"/>
    </source>
</evidence>
<evidence type="ECO:0000256" key="2">
    <source>
        <dbReference type="ARBA" id="ARBA00022737"/>
    </source>
</evidence>
<dbReference type="Ensembl" id="ENSEBUT00000010851.1">
    <property type="protein sequence ID" value="ENSEBUP00000010306.1"/>
    <property type="gene ID" value="ENSEBUG00000006629.1"/>
</dbReference>
<evidence type="ECO:0000256" key="5">
    <source>
        <dbReference type="ARBA" id="ARBA00023292"/>
    </source>
</evidence>
<dbReference type="AlphaFoldDB" id="A0A8C4Q5G8"/>
<accession>A0A8C4Q5G8</accession>
<dbReference type="InterPro" id="IPR056863">
    <property type="entry name" value="LMN_ATRN_NET-like_EGF"/>
</dbReference>
<feature type="disulfide bond" evidence="6">
    <location>
        <begin position="483"/>
        <end position="492"/>
    </location>
</feature>
<proteinExistence type="predicted"/>
<dbReference type="GO" id="GO:0007409">
    <property type="term" value="P:axonogenesis"/>
    <property type="evidence" value="ECO:0007669"/>
    <property type="project" value="TreeGrafter"/>
</dbReference>
<feature type="disulfide bond" evidence="6">
    <location>
        <begin position="463"/>
        <end position="475"/>
    </location>
</feature>
<dbReference type="SMART" id="SM00136">
    <property type="entry name" value="LamNT"/>
    <property type="match status" value="1"/>
</dbReference>
<dbReference type="Proteomes" id="UP000694388">
    <property type="component" value="Unplaced"/>
</dbReference>
<protein>
    <submittedName>
        <fullName evidence="9">Netrin G1</fullName>
    </submittedName>
</protein>
<organism evidence="9 10">
    <name type="scientific">Eptatretus burgeri</name>
    <name type="common">Inshore hagfish</name>
    <dbReference type="NCBI Taxonomy" id="7764"/>
    <lineage>
        <taxon>Eukaryota</taxon>
        <taxon>Metazoa</taxon>
        <taxon>Chordata</taxon>
        <taxon>Craniata</taxon>
        <taxon>Vertebrata</taxon>
        <taxon>Cyclostomata</taxon>
        <taxon>Myxini</taxon>
        <taxon>Myxiniformes</taxon>
        <taxon>Myxinidae</taxon>
        <taxon>Eptatretinae</taxon>
        <taxon>Eptatretus</taxon>
    </lineage>
</organism>
<keyword evidence="1" id="KW-0732">Signal</keyword>
<keyword evidence="5 6" id="KW-0424">Laminin EGF-like domain</keyword>
<evidence type="ECO:0000256" key="6">
    <source>
        <dbReference type="PROSITE-ProRule" id="PRU00460"/>
    </source>
</evidence>
<dbReference type="InterPro" id="IPR002049">
    <property type="entry name" value="LE_dom"/>
</dbReference>
<dbReference type="PROSITE" id="PS01248">
    <property type="entry name" value="EGF_LAM_1"/>
    <property type="match status" value="1"/>
</dbReference>
<dbReference type="SUPFAM" id="SSF57196">
    <property type="entry name" value="EGF/Laminin"/>
    <property type="match status" value="3"/>
</dbReference>
<evidence type="ECO:0000259" key="8">
    <source>
        <dbReference type="PROSITE" id="PS51117"/>
    </source>
</evidence>
<evidence type="ECO:0000256" key="1">
    <source>
        <dbReference type="ARBA" id="ARBA00022729"/>
    </source>
</evidence>
<keyword evidence="4" id="KW-0325">Glycoprotein</keyword>
<dbReference type="Pfam" id="PF00053">
    <property type="entry name" value="EGF_laminin"/>
    <property type="match status" value="2"/>
</dbReference>
<dbReference type="GO" id="GO:0009888">
    <property type="term" value="P:tissue development"/>
    <property type="evidence" value="ECO:0007669"/>
    <property type="project" value="TreeGrafter"/>
</dbReference>
<feature type="domain" description="Laminin EGF-like" evidence="7">
    <location>
        <begin position="463"/>
        <end position="507"/>
    </location>
</feature>
<dbReference type="InterPro" id="IPR050440">
    <property type="entry name" value="Laminin/Netrin_ECM"/>
</dbReference>
<dbReference type="OMA" id="GFCKCKA"/>
<dbReference type="FunFam" id="2.10.25.10:FF:000180">
    <property type="entry name" value="Netrin G2"/>
    <property type="match status" value="1"/>
</dbReference>
<sequence>MGTAGRVRKMQESQTSALHTGSAIKNIAISLDQFSETRAGRVMLPGPIWLVLATCLALSYCGGVARAHYDTCRRAVGWDVERGTDNWELVACQPESIDLGRLSQVHVDPMDATCGHQRERFCNLENPYLCSSECDASTPELAHPPSLMFDFEGRGRSTYWQSASWYKHPDPFRVNITLSWNKTVELTEDVVLVFEFNQPSAMVLEKSLDNGRSWKPMQYYADDCRNAFNMDAWNTHALEQEEVTDVFCTEYYSRARTLGDSKVLRFEVTDRFALFSGQHHNNLASLYGQLDTNQNLREFFMLTDLRVCLLHPATGGTMVDTRNLNKYFYAISDMRLHGRCWCNLHAETCIVSDGHLMCNCQHHTEGPDCNRCAQGFRGSAWRSGSYLPYPVGTTNPCQSTEAVLKHCKCNGHSKRCSYIALLKAFVCIGCDHNTRGRHCQFCRQGFFHNSSLSMYHQHVCVACKCNPFGSSSNRCNQEGQCECKVGATGLRCDWCRPGYFRNRGCHRSEDEPDLTASTWLGVLGP</sequence>
<dbReference type="GeneTree" id="ENSGT00940000153601"/>
<dbReference type="Gene3D" id="2.60.120.260">
    <property type="entry name" value="Galactose-binding domain-like"/>
    <property type="match status" value="1"/>
</dbReference>
<evidence type="ECO:0000313" key="10">
    <source>
        <dbReference type="Proteomes" id="UP000694388"/>
    </source>
</evidence>
<dbReference type="Pfam" id="PF00055">
    <property type="entry name" value="Laminin_N"/>
    <property type="match status" value="1"/>
</dbReference>
<evidence type="ECO:0000313" key="9">
    <source>
        <dbReference type="Ensembl" id="ENSEBUP00000010306.1"/>
    </source>
</evidence>
<name>A0A8C4Q5G8_EPTBU</name>
<reference evidence="9" key="2">
    <citation type="submission" date="2025-09" db="UniProtKB">
        <authorList>
            <consortium name="Ensembl"/>
        </authorList>
    </citation>
    <scope>IDENTIFICATION</scope>
</reference>
<dbReference type="PANTHER" id="PTHR10574:SF440">
    <property type="entry name" value="LAMININ EGF-LIKE DOMAIN-CONTAINING PROTEIN"/>
    <property type="match status" value="1"/>
</dbReference>
<keyword evidence="10" id="KW-1185">Reference proteome</keyword>
<dbReference type="CDD" id="cd00055">
    <property type="entry name" value="EGF_Lam"/>
    <property type="match status" value="2"/>
</dbReference>
<dbReference type="PROSITE" id="PS50027">
    <property type="entry name" value="EGF_LAM_2"/>
    <property type="match status" value="1"/>
</dbReference>
<dbReference type="GO" id="GO:0009887">
    <property type="term" value="P:animal organ morphogenesis"/>
    <property type="evidence" value="ECO:0007669"/>
    <property type="project" value="TreeGrafter"/>
</dbReference>
<dbReference type="PROSITE" id="PS51117">
    <property type="entry name" value="LAMININ_NTER"/>
    <property type="match status" value="1"/>
</dbReference>
<dbReference type="InterPro" id="IPR008211">
    <property type="entry name" value="Laminin_N"/>
</dbReference>
<comment type="caution">
    <text evidence="6">Lacks conserved residue(s) required for the propagation of feature annotation.</text>
</comment>
<feature type="domain" description="Laminin N-terminal" evidence="8">
    <location>
        <begin position="88"/>
        <end position="339"/>
    </location>
</feature>
<evidence type="ECO:0000256" key="4">
    <source>
        <dbReference type="ARBA" id="ARBA00023180"/>
    </source>
</evidence>
<keyword evidence="2" id="KW-0677">Repeat</keyword>
<evidence type="ECO:0000256" key="3">
    <source>
        <dbReference type="ARBA" id="ARBA00023157"/>
    </source>
</evidence>
<reference evidence="9" key="1">
    <citation type="submission" date="2025-08" db="UniProtKB">
        <authorList>
            <consortium name="Ensembl"/>
        </authorList>
    </citation>
    <scope>IDENTIFICATION</scope>
</reference>
<dbReference type="Pfam" id="PF24973">
    <property type="entry name" value="EGF_LMN_ATRN"/>
    <property type="match status" value="1"/>
</dbReference>
<dbReference type="PANTHER" id="PTHR10574">
    <property type="entry name" value="NETRIN/LAMININ-RELATED"/>
    <property type="match status" value="1"/>
</dbReference>